<dbReference type="InterPro" id="IPR001279">
    <property type="entry name" value="Metallo-B-lactamas"/>
</dbReference>
<sequence length="271" mass="31134">MKTFIETKGEILQENEVFMANCMITIPRTTMSVYSFAVDGVLIDTGSQSLRNEFNHFFKTCDFDQVVLTHFHEDHTGNAALIQQQYEVPIYIHQMSTHLTKQPQRIPVYRKEIWGDVEPFTSQPLSKTFQSRKDTWEVIETPGHSKDHVAFYNQSKGILFTGDLFITPKVKLVLVDENILSTLDSLKKILAYDFEQMYCCHAGLVKNPKAMIHLKIDYLEEMEGKALALSKKGKDVYEITAELFPRNYPLIAASNSEWSAVHMVRAFLNRG</sequence>
<evidence type="ECO:0000259" key="1">
    <source>
        <dbReference type="SMART" id="SM00849"/>
    </source>
</evidence>
<dbReference type="InterPro" id="IPR036866">
    <property type="entry name" value="RibonucZ/Hydroxyglut_hydro"/>
</dbReference>
<feature type="domain" description="Metallo-beta-lactamase" evidence="1">
    <location>
        <begin position="32"/>
        <end position="201"/>
    </location>
</feature>
<dbReference type="SMART" id="SM00849">
    <property type="entry name" value="Lactamase_B"/>
    <property type="match status" value="1"/>
</dbReference>
<evidence type="ECO:0000313" key="3">
    <source>
        <dbReference type="Proteomes" id="UP000185746"/>
    </source>
</evidence>
<dbReference type="KEGG" id="surl:BI350_08460"/>
<gene>
    <name evidence="2" type="ORF">BI350_08460</name>
</gene>
<dbReference type="Pfam" id="PF00753">
    <property type="entry name" value="Lactamase_B"/>
    <property type="match status" value="1"/>
</dbReference>
<reference evidence="2 3" key="1">
    <citation type="submission" date="2016-09" db="EMBL/GenBank/DDBJ databases">
        <title>Complete genome sequence of the Lysinibacillus sphaericus LMG 22257, a specie of Bacillus with ureolytic activity that can effectively biodeposit calcium carbonate.</title>
        <authorList>
            <person name="Yan W."/>
        </authorList>
    </citation>
    <scope>NUCLEOTIDE SEQUENCE [LARGE SCALE GENOMIC DNA]</scope>
    <source>
        <strain evidence="2 3">LMG 22257</strain>
    </source>
</reference>
<dbReference type="EMBL" id="CP017560">
    <property type="protein sequence ID" value="AOV07561.1"/>
    <property type="molecule type" value="Genomic_DNA"/>
</dbReference>
<dbReference type="AlphaFoldDB" id="A0A1D8JFS6"/>
<dbReference type="SUPFAM" id="SSF56281">
    <property type="entry name" value="Metallo-hydrolase/oxidoreductase"/>
    <property type="match status" value="1"/>
</dbReference>
<dbReference type="InterPro" id="IPR050662">
    <property type="entry name" value="Sec-metab_biosynth-thioest"/>
</dbReference>
<dbReference type="Proteomes" id="UP000185746">
    <property type="component" value="Chromosome"/>
</dbReference>
<dbReference type="PANTHER" id="PTHR23131">
    <property type="entry name" value="ENDORIBONUCLEASE LACTB2"/>
    <property type="match status" value="1"/>
</dbReference>
<dbReference type="RefSeq" id="WP_075527694.1">
    <property type="nucleotide sequence ID" value="NZ_CP017560.1"/>
</dbReference>
<keyword evidence="3" id="KW-1185">Reference proteome</keyword>
<protein>
    <recommendedName>
        <fullName evidence="1">Metallo-beta-lactamase domain-containing protein</fullName>
    </recommendedName>
</protein>
<accession>A0A1D8JFS6</accession>
<evidence type="ECO:0000313" key="2">
    <source>
        <dbReference type="EMBL" id="AOV07561.1"/>
    </source>
</evidence>
<organism evidence="2 3">
    <name type="scientific">Sporosarcina ureilytica</name>
    <dbReference type="NCBI Taxonomy" id="298596"/>
    <lineage>
        <taxon>Bacteria</taxon>
        <taxon>Bacillati</taxon>
        <taxon>Bacillota</taxon>
        <taxon>Bacilli</taxon>
        <taxon>Bacillales</taxon>
        <taxon>Caryophanaceae</taxon>
        <taxon>Sporosarcina</taxon>
    </lineage>
</organism>
<name>A0A1D8JFS6_9BACL</name>
<dbReference type="Gene3D" id="3.60.15.10">
    <property type="entry name" value="Ribonuclease Z/Hydroxyacylglutathione hydrolase-like"/>
    <property type="match status" value="1"/>
</dbReference>
<proteinExistence type="predicted"/>